<dbReference type="Proteomes" id="UP001596414">
    <property type="component" value="Unassembled WGS sequence"/>
</dbReference>
<protein>
    <recommendedName>
        <fullName evidence="4">Metallo-peptidase family M12B Reprolysin-like</fullName>
    </recommendedName>
</protein>
<evidence type="ECO:0000313" key="2">
    <source>
        <dbReference type="EMBL" id="MFC7127691.1"/>
    </source>
</evidence>
<name>A0ABD5X8V2_9EURY</name>
<dbReference type="SUPFAM" id="SSF55486">
    <property type="entry name" value="Metalloproteases ('zincins'), catalytic domain"/>
    <property type="match status" value="1"/>
</dbReference>
<evidence type="ECO:0000313" key="3">
    <source>
        <dbReference type="Proteomes" id="UP001596414"/>
    </source>
</evidence>
<feature type="region of interest" description="Disordered" evidence="1">
    <location>
        <begin position="29"/>
        <end position="60"/>
    </location>
</feature>
<feature type="compositionally biased region" description="Polar residues" evidence="1">
    <location>
        <begin position="38"/>
        <end position="47"/>
    </location>
</feature>
<gene>
    <name evidence="2" type="ORF">ACFQJ7_16980</name>
</gene>
<comment type="caution">
    <text evidence="2">The sequence shown here is derived from an EMBL/GenBank/DDBJ whole genome shotgun (WGS) entry which is preliminary data.</text>
</comment>
<dbReference type="AlphaFoldDB" id="A0ABD5X8V2"/>
<proteinExistence type="predicted"/>
<evidence type="ECO:0008006" key="4">
    <source>
        <dbReference type="Google" id="ProtNLM"/>
    </source>
</evidence>
<dbReference type="PROSITE" id="PS51257">
    <property type="entry name" value="PROKAR_LIPOPROTEIN"/>
    <property type="match status" value="1"/>
</dbReference>
<accession>A0ABD5X8V2</accession>
<dbReference type="EMBL" id="JBHSZQ010000051">
    <property type="protein sequence ID" value="MFC7127691.1"/>
    <property type="molecule type" value="Genomic_DNA"/>
</dbReference>
<reference evidence="2 3" key="1">
    <citation type="journal article" date="2014" name="Int. J. Syst. Evol. Microbiol.">
        <title>Complete genome sequence of Corynebacterium casei LMG S-19264T (=DSM 44701T), isolated from a smear-ripened cheese.</title>
        <authorList>
            <consortium name="US DOE Joint Genome Institute (JGI-PGF)"/>
            <person name="Walter F."/>
            <person name="Albersmeier A."/>
            <person name="Kalinowski J."/>
            <person name="Ruckert C."/>
        </authorList>
    </citation>
    <scope>NUCLEOTIDE SEQUENCE [LARGE SCALE GENOMIC DNA]</scope>
    <source>
        <strain evidence="2 3">CGMCC 4.7215</strain>
    </source>
</reference>
<dbReference type="RefSeq" id="WP_267635756.1">
    <property type="nucleotide sequence ID" value="NZ_JAODIY010000001.1"/>
</dbReference>
<evidence type="ECO:0000256" key="1">
    <source>
        <dbReference type="SAM" id="MobiDB-lite"/>
    </source>
</evidence>
<organism evidence="2 3">
    <name type="scientific">Halovenus rubra</name>
    <dbReference type="NCBI Taxonomy" id="869890"/>
    <lineage>
        <taxon>Archaea</taxon>
        <taxon>Methanobacteriati</taxon>
        <taxon>Methanobacteriota</taxon>
        <taxon>Stenosarchaea group</taxon>
        <taxon>Halobacteria</taxon>
        <taxon>Halobacteriales</taxon>
        <taxon>Haloarculaceae</taxon>
        <taxon>Halovenus</taxon>
    </lineage>
</organism>
<sequence>MRGHNRRGLIILAAALFVVLAGCSGTGGDDVSTPVPAVTQTPETGISPTPTPEPTAKPKANYPNIFDDVIASVDNRTAERFQTLVTAEDGTLTKDGKQFIEQLEAIDEFGTQRRDAVVEWVVDEGLDGVVATSLGTVLASPDSFTEAVFATGVADTSGDGLLDGELAAVGLNISDPDERAVPIVRQSRDGGYNEHEIAFLRQLADLNEFGWTQVTELGLLDDTAGGNVTEADVDALADVAGDGLLNATATRFGANPNRSHKHLATVTARLGTDAFSLLGRDYLTRLVTVLDTEGTAEQVLFLDVLDDVGKTVARTDLDPITDDDSDGLLNAMEAELNLNSTKADPAIGTLVTTLAQDGYNATEQEYVRRATELRKYRNQTYELWSQAKQLGLLDEAVDNGTVTDRLRWQLANNDSDRLLNGIETEFGSNPNATDTSGDGYADHLLWGPMQDLGLTVSPTAVNVFVEVDLAEGVRAPSDTQLRAVQKLFATEPPDSIGPIQVRFRVCHTEQTDVADPEEMIGQTADKRNITGLGFHYLLLSNGLTAGQTLGATLTLPANNTQYADLTSWMVVDGTIWRTGSERSQAGTIAHELGHTLGIDATAYAGVDSRDIPADEYESIMNYNKQPSDLTFSTTAPFNDYEHMANQTFGSQFQNQRALEAMWENGSADENALC</sequence>